<evidence type="ECO:0000256" key="11">
    <source>
        <dbReference type="ARBA" id="ARBA00022989"/>
    </source>
</evidence>
<evidence type="ECO:0000256" key="5">
    <source>
        <dbReference type="ARBA" id="ARBA00022448"/>
    </source>
</evidence>
<comment type="subcellular location">
    <subcellularLocation>
        <location evidence="2">Mitochondrion inner membrane</location>
        <topology evidence="2">Multi-pass membrane protein</topology>
    </subcellularLocation>
</comment>
<feature type="transmembrane region" description="Helical" evidence="18">
    <location>
        <begin position="533"/>
        <end position="555"/>
    </location>
</feature>
<evidence type="ECO:0000256" key="18">
    <source>
        <dbReference type="SAM" id="Phobius"/>
    </source>
</evidence>
<evidence type="ECO:0000256" key="14">
    <source>
        <dbReference type="ARBA" id="ARBA00023128"/>
    </source>
</evidence>
<dbReference type="InterPro" id="IPR010934">
    <property type="entry name" value="NADH_DH_su5_C"/>
</dbReference>
<feature type="transmembrane region" description="Helical" evidence="18">
    <location>
        <begin position="476"/>
        <end position="495"/>
    </location>
</feature>
<evidence type="ECO:0000313" key="21">
    <source>
        <dbReference type="EMBL" id="UGK73354.1"/>
    </source>
</evidence>
<dbReference type="PANTHER" id="PTHR42829:SF2">
    <property type="entry name" value="NADH-UBIQUINONE OXIDOREDUCTASE CHAIN 5"/>
    <property type="match status" value="1"/>
</dbReference>
<reference evidence="21" key="1">
    <citation type="submission" date="2018-01" db="EMBL/GenBank/DDBJ databases">
        <authorList>
            <person name="Dai R.H."/>
            <person name="Wang J.J."/>
        </authorList>
    </citation>
    <scope>NUCLEOTIDE SEQUENCE</scope>
</reference>
<keyword evidence="8" id="KW-0999">Mitochondrion inner membrane</keyword>
<feature type="transmembrane region" description="Helical" evidence="18">
    <location>
        <begin position="327"/>
        <end position="347"/>
    </location>
</feature>
<dbReference type="AlphaFoldDB" id="A0A8K2AU15"/>
<evidence type="ECO:0000256" key="16">
    <source>
        <dbReference type="ARBA" id="ARBA00031027"/>
    </source>
</evidence>
<evidence type="ECO:0000256" key="2">
    <source>
        <dbReference type="ARBA" id="ARBA00004448"/>
    </source>
</evidence>
<feature type="transmembrane region" description="Helical" evidence="18">
    <location>
        <begin position="443"/>
        <end position="464"/>
    </location>
</feature>
<keyword evidence="10" id="KW-0249">Electron transport</keyword>
<feature type="transmembrane region" description="Helical" evidence="18">
    <location>
        <begin position="235"/>
        <end position="259"/>
    </location>
</feature>
<evidence type="ECO:0000256" key="1">
    <source>
        <dbReference type="ARBA" id="ARBA00003257"/>
    </source>
</evidence>
<dbReference type="GO" id="GO:0003954">
    <property type="term" value="F:NADH dehydrogenase activity"/>
    <property type="evidence" value="ECO:0007669"/>
    <property type="project" value="TreeGrafter"/>
</dbReference>
<evidence type="ECO:0000259" key="20">
    <source>
        <dbReference type="Pfam" id="PF06455"/>
    </source>
</evidence>
<feature type="transmembrane region" description="Helical" evidence="18">
    <location>
        <begin position="359"/>
        <end position="379"/>
    </location>
</feature>
<accession>A0A8K2AU15</accession>
<evidence type="ECO:0000256" key="8">
    <source>
        <dbReference type="ARBA" id="ARBA00022792"/>
    </source>
</evidence>
<dbReference type="PANTHER" id="PTHR42829">
    <property type="entry name" value="NADH-UBIQUINONE OXIDOREDUCTASE CHAIN 5"/>
    <property type="match status" value="1"/>
</dbReference>
<organism evidence="21">
    <name type="scientific">Mesargus serrata</name>
    <dbReference type="NCBI Taxonomy" id="2901391"/>
    <lineage>
        <taxon>Eukaryota</taxon>
        <taxon>Metazoa</taxon>
        <taxon>Ecdysozoa</taxon>
        <taxon>Arthropoda</taxon>
        <taxon>Hexapoda</taxon>
        <taxon>Insecta</taxon>
        <taxon>Pterygota</taxon>
        <taxon>Neoptera</taxon>
        <taxon>Paraneoptera</taxon>
        <taxon>Hemiptera</taxon>
        <taxon>Auchenorrhyncha</taxon>
        <taxon>Membracoidea</taxon>
        <taxon>Cicadellidae</taxon>
        <taxon>Ulopinae</taxon>
        <taxon>Mesargus</taxon>
    </lineage>
</organism>
<dbReference type="InterPro" id="IPR001750">
    <property type="entry name" value="ND/Mrp_TM"/>
</dbReference>
<evidence type="ECO:0000256" key="12">
    <source>
        <dbReference type="ARBA" id="ARBA00023027"/>
    </source>
</evidence>
<feature type="transmembrane region" description="Helical" evidence="18">
    <location>
        <begin position="293"/>
        <end position="315"/>
    </location>
</feature>
<evidence type="ECO:0000259" key="19">
    <source>
        <dbReference type="Pfam" id="PF00361"/>
    </source>
</evidence>
<comment type="catalytic activity">
    <reaction evidence="17">
        <text>a ubiquinone + NADH + 5 H(+)(in) = a ubiquinol + NAD(+) + 4 H(+)(out)</text>
        <dbReference type="Rhea" id="RHEA:29091"/>
        <dbReference type="Rhea" id="RHEA-COMP:9565"/>
        <dbReference type="Rhea" id="RHEA-COMP:9566"/>
        <dbReference type="ChEBI" id="CHEBI:15378"/>
        <dbReference type="ChEBI" id="CHEBI:16389"/>
        <dbReference type="ChEBI" id="CHEBI:17976"/>
        <dbReference type="ChEBI" id="CHEBI:57540"/>
        <dbReference type="ChEBI" id="CHEBI:57945"/>
        <dbReference type="EC" id="7.1.1.2"/>
    </reaction>
</comment>
<dbReference type="GO" id="GO:0008137">
    <property type="term" value="F:NADH dehydrogenase (ubiquinone) activity"/>
    <property type="evidence" value="ECO:0007669"/>
    <property type="project" value="UniProtKB-EC"/>
</dbReference>
<feature type="transmembrane region" description="Helical" evidence="18">
    <location>
        <begin position="50"/>
        <end position="75"/>
    </location>
</feature>
<feature type="transmembrane region" description="Helical" evidence="18">
    <location>
        <begin position="87"/>
        <end position="105"/>
    </location>
</feature>
<feature type="transmembrane region" description="Helical" evidence="18">
    <location>
        <begin position="414"/>
        <end position="436"/>
    </location>
</feature>
<keyword evidence="11 18" id="KW-1133">Transmembrane helix</keyword>
<evidence type="ECO:0000256" key="7">
    <source>
        <dbReference type="ARBA" id="ARBA00022692"/>
    </source>
</evidence>
<dbReference type="InterPro" id="IPR003945">
    <property type="entry name" value="NU5C-like"/>
</dbReference>
<evidence type="ECO:0000256" key="4">
    <source>
        <dbReference type="ARBA" id="ARBA00021096"/>
    </source>
</evidence>
<sequence>MFINYYFFWGLFLGIFSVVLFCFGLNFLFYDQFILVEFSFLNLTSCNLTFTMIFDWVSLNFCSVVCLISSMVVFYSYQYMGKYSYCSIRFLFLVLLFILSMLMMVFSPNMISILIGWDGLGLVSYCLVVYYSSVKSYLSGMITCLTNRLGDIGLIISLSWVSSFGSWHFMFYNEFFHNSLYLLLIFSCFTKSAQIPFSCWLPAAMAAPTPVSALVHSSTLVTAGVYYVYRFFYDYIYLNVFFLLISFLTMFMSSLCAMFEYDLKKIIALSTLSQLGLMFCSLFLGLIDLCLFHLFTHALFKSLLFLCSGIMIYYMSDNQDIRFMGSFSYFMPLTVTCFNVSSFALMGMPFLSGFYSKDLIFELGLLFNLNFIFYLLFYLSIGLTSMYTFRLFFYSLCSNISFSSLIYMNEKFDFMTFSVLLLTFFSLTFGSVFIWVMNLDLNFVVFPIYVKIMPLILIFFGIWLGYELKMTKLNYVSWYFIMNGSMWFLMSYLYYLLNFYFKFSTILVYNLFWGEFYGGYGVSYFSIKFNNFIQYYFLSGWGLILSSMLLWLFMLI</sequence>
<evidence type="ECO:0000256" key="9">
    <source>
        <dbReference type="ARBA" id="ARBA00022967"/>
    </source>
</evidence>
<protein>
    <recommendedName>
        <fullName evidence="4">NADH-ubiquinone oxidoreductase chain 5</fullName>
        <ecNumber evidence="3">7.1.1.2</ecNumber>
    </recommendedName>
    <alternativeName>
        <fullName evidence="16">NADH dehydrogenase subunit 5</fullName>
    </alternativeName>
</protein>
<keyword evidence="7 18" id="KW-0812">Transmembrane</keyword>
<comment type="function">
    <text evidence="1">Core subunit of the mitochondrial membrane respiratory chain NADH dehydrogenase (Complex I) that is believed to belong to the minimal assembly required for catalysis. Complex I functions in the transfer of electrons from NADH to the respiratory chain. The immediate electron acceptor for the enzyme is believed to be ubiquinone.</text>
</comment>
<proteinExistence type="predicted"/>
<dbReference type="Pfam" id="PF00361">
    <property type="entry name" value="Proton_antipo_M"/>
    <property type="match status" value="1"/>
</dbReference>
<dbReference type="GO" id="GO:0042773">
    <property type="term" value="P:ATP synthesis coupled electron transport"/>
    <property type="evidence" value="ECO:0007669"/>
    <property type="project" value="InterPro"/>
</dbReference>
<feature type="transmembrane region" description="Helical" evidence="18">
    <location>
        <begin position="152"/>
        <end position="172"/>
    </location>
</feature>
<keyword evidence="9" id="KW-1278">Translocase</keyword>
<dbReference type="EC" id="7.1.1.2" evidence="3"/>
<feature type="transmembrane region" description="Helical" evidence="18">
    <location>
        <begin position="211"/>
        <end position="229"/>
    </location>
</feature>
<evidence type="ECO:0000256" key="17">
    <source>
        <dbReference type="ARBA" id="ARBA00049551"/>
    </source>
</evidence>
<name>A0A8K2AU15_9HEMI</name>
<evidence type="ECO:0000256" key="10">
    <source>
        <dbReference type="ARBA" id="ARBA00022982"/>
    </source>
</evidence>
<evidence type="ECO:0000256" key="13">
    <source>
        <dbReference type="ARBA" id="ARBA00023075"/>
    </source>
</evidence>
<dbReference type="PRINTS" id="PR01434">
    <property type="entry name" value="NADHDHGNASE5"/>
</dbReference>
<dbReference type="Pfam" id="PF06455">
    <property type="entry name" value="NADH5_C"/>
    <property type="match status" value="1"/>
</dbReference>
<feature type="domain" description="NADH:quinone oxidoreductase/Mrp antiporter transmembrane" evidence="19">
    <location>
        <begin position="107"/>
        <end position="376"/>
    </location>
</feature>
<feature type="transmembrane region" description="Helical" evidence="18">
    <location>
        <begin position="7"/>
        <end position="30"/>
    </location>
</feature>
<keyword evidence="15 18" id="KW-0472">Membrane</keyword>
<feature type="transmembrane region" description="Helical" evidence="18">
    <location>
        <begin position="507"/>
        <end position="527"/>
    </location>
</feature>
<evidence type="ECO:0000256" key="3">
    <source>
        <dbReference type="ARBA" id="ARBA00012944"/>
    </source>
</evidence>
<dbReference type="EMBL" id="MG813495">
    <property type="protein sequence ID" value="UGK73354.1"/>
    <property type="molecule type" value="Genomic_DNA"/>
</dbReference>
<keyword evidence="13" id="KW-0830">Ubiquinone</keyword>
<keyword evidence="14 21" id="KW-0496">Mitochondrion</keyword>
<geneLocation type="mitochondrion" evidence="21"/>
<evidence type="ECO:0000256" key="6">
    <source>
        <dbReference type="ARBA" id="ARBA00022660"/>
    </source>
</evidence>
<evidence type="ECO:0000256" key="15">
    <source>
        <dbReference type="ARBA" id="ARBA00023136"/>
    </source>
</evidence>
<keyword evidence="6" id="KW-0679">Respiratory chain</keyword>
<gene>
    <name evidence="21" type="primary">ND5</name>
</gene>
<dbReference type="GO" id="GO:0015990">
    <property type="term" value="P:electron transport coupled proton transport"/>
    <property type="evidence" value="ECO:0007669"/>
    <property type="project" value="TreeGrafter"/>
</dbReference>
<feature type="transmembrane region" description="Helical" evidence="18">
    <location>
        <begin position="391"/>
        <end position="408"/>
    </location>
</feature>
<feature type="transmembrane region" description="Helical" evidence="18">
    <location>
        <begin position="266"/>
        <end position="287"/>
    </location>
</feature>
<dbReference type="GO" id="GO:0005743">
    <property type="term" value="C:mitochondrial inner membrane"/>
    <property type="evidence" value="ECO:0007669"/>
    <property type="project" value="UniProtKB-SubCell"/>
</dbReference>
<keyword evidence="12" id="KW-0520">NAD</keyword>
<feature type="transmembrane region" description="Helical" evidence="18">
    <location>
        <begin position="111"/>
        <end position="131"/>
    </location>
</feature>
<feature type="domain" description="NADH dehydrogenase subunit 5 C-terminal" evidence="20">
    <location>
        <begin position="387"/>
        <end position="556"/>
    </location>
</feature>
<keyword evidence="5" id="KW-0813">Transport</keyword>